<dbReference type="Gramene" id="OB01G35730.1">
    <property type="protein sequence ID" value="OB01G35730.1"/>
    <property type="gene ID" value="OB01G35730"/>
</dbReference>
<dbReference type="Proteomes" id="UP000006038">
    <property type="component" value="Chromosome 1"/>
</dbReference>
<proteinExistence type="predicted"/>
<reference evidence="1" key="1">
    <citation type="journal article" date="2013" name="Nat. Commun.">
        <title>Whole-genome sequencing of Oryza brachyantha reveals mechanisms underlying Oryza genome evolution.</title>
        <authorList>
            <person name="Chen J."/>
            <person name="Huang Q."/>
            <person name="Gao D."/>
            <person name="Wang J."/>
            <person name="Lang Y."/>
            <person name="Liu T."/>
            <person name="Li B."/>
            <person name="Bai Z."/>
            <person name="Luis Goicoechea J."/>
            <person name="Liang C."/>
            <person name="Chen C."/>
            <person name="Zhang W."/>
            <person name="Sun S."/>
            <person name="Liao Y."/>
            <person name="Zhang X."/>
            <person name="Yang L."/>
            <person name="Song C."/>
            <person name="Wang M."/>
            <person name="Shi J."/>
            <person name="Liu G."/>
            <person name="Liu J."/>
            <person name="Zhou H."/>
            <person name="Zhou W."/>
            <person name="Yu Q."/>
            <person name="An N."/>
            <person name="Chen Y."/>
            <person name="Cai Q."/>
            <person name="Wang B."/>
            <person name="Liu B."/>
            <person name="Min J."/>
            <person name="Huang Y."/>
            <person name="Wu H."/>
            <person name="Li Z."/>
            <person name="Zhang Y."/>
            <person name="Yin Y."/>
            <person name="Song W."/>
            <person name="Jiang J."/>
            <person name="Jackson S.A."/>
            <person name="Wing R.A."/>
            <person name="Wang J."/>
            <person name="Chen M."/>
        </authorList>
    </citation>
    <scope>NUCLEOTIDE SEQUENCE [LARGE SCALE GENOMIC DNA]</scope>
    <source>
        <strain evidence="1">cv. IRGC 101232</strain>
    </source>
</reference>
<sequence length="101" mass="10514">MTLAVSTAVMHTPLCSDDVRYTIPAVPMKQACHVATSEASTTQYAAGERSHRASSSFHPPAAARPATASAVAAACMITCTSTAMRNPPDTALRYTSSITGR</sequence>
<name>J3L2W7_ORYBR</name>
<accession>J3L2W7</accession>
<evidence type="ECO:0000313" key="1">
    <source>
        <dbReference type="EnsemblPlants" id="OB01G35730.1"/>
    </source>
</evidence>
<dbReference type="EnsemblPlants" id="OB01G35730.1">
    <property type="protein sequence ID" value="OB01G35730.1"/>
    <property type="gene ID" value="OB01G35730"/>
</dbReference>
<dbReference type="AlphaFoldDB" id="J3L2W7"/>
<organism evidence="1">
    <name type="scientific">Oryza brachyantha</name>
    <name type="common">malo sina</name>
    <dbReference type="NCBI Taxonomy" id="4533"/>
    <lineage>
        <taxon>Eukaryota</taxon>
        <taxon>Viridiplantae</taxon>
        <taxon>Streptophyta</taxon>
        <taxon>Embryophyta</taxon>
        <taxon>Tracheophyta</taxon>
        <taxon>Spermatophyta</taxon>
        <taxon>Magnoliopsida</taxon>
        <taxon>Liliopsida</taxon>
        <taxon>Poales</taxon>
        <taxon>Poaceae</taxon>
        <taxon>BOP clade</taxon>
        <taxon>Oryzoideae</taxon>
        <taxon>Oryzeae</taxon>
        <taxon>Oryzinae</taxon>
        <taxon>Oryza</taxon>
    </lineage>
</organism>
<reference evidence="1" key="2">
    <citation type="submission" date="2013-04" db="UniProtKB">
        <authorList>
            <consortium name="EnsemblPlants"/>
        </authorList>
    </citation>
    <scope>IDENTIFICATION</scope>
</reference>
<evidence type="ECO:0000313" key="2">
    <source>
        <dbReference type="Proteomes" id="UP000006038"/>
    </source>
</evidence>
<dbReference type="HOGENOM" id="CLU_2296025_0_0_1"/>
<keyword evidence="2" id="KW-1185">Reference proteome</keyword>
<protein>
    <submittedName>
        <fullName evidence="1">Uncharacterized protein</fullName>
    </submittedName>
</protein>